<reference evidence="1 2" key="1">
    <citation type="journal article" date="2015" name="Genome Biol. Evol.">
        <title>Distinctive Genome Reduction Rates Revealed by Genomic Analyses of Two Coxiella-Like Endosymbionts in Ticks.</title>
        <authorList>
            <person name="Gottlieb Y."/>
            <person name="Lalzar I."/>
            <person name="Klasson L."/>
        </authorList>
    </citation>
    <scope>NUCLEOTIDE SEQUENCE [LARGE SCALE GENOMIC DNA]</scope>
    <source>
        <strain evidence="1 2">CRt</strain>
    </source>
</reference>
<dbReference type="Proteomes" id="UP000063965">
    <property type="component" value="Chromosome"/>
</dbReference>
<protein>
    <submittedName>
        <fullName evidence="1">Uncharacterized protein</fullName>
    </submittedName>
</protein>
<name>A0ABM5UUT3_9COXI</name>
<accession>A0ABM5UUT3</accession>
<gene>
    <name evidence="1" type="ORF">CleRT_09680</name>
</gene>
<organism evidence="1 2">
    <name type="scientific">Candidatus Coxiella mudrowiae</name>
    <dbReference type="NCBI Taxonomy" id="2054173"/>
    <lineage>
        <taxon>Bacteria</taxon>
        <taxon>Pseudomonadati</taxon>
        <taxon>Pseudomonadota</taxon>
        <taxon>Gammaproteobacteria</taxon>
        <taxon>Legionellales</taxon>
        <taxon>Coxiellaceae</taxon>
        <taxon>Coxiella</taxon>
    </lineage>
</organism>
<evidence type="ECO:0000313" key="1">
    <source>
        <dbReference type="EMBL" id="AKQ33677.1"/>
    </source>
</evidence>
<keyword evidence="2" id="KW-1185">Reference proteome</keyword>
<proteinExistence type="predicted"/>
<evidence type="ECO:0000313" key="2">
    <source>
        <dbReference type="Proteomes" id="UP000063965"/>
    </source>
</evidence>
<dbReference type="RefSeq" id="WP_048875300.1">
    <property type="nucleotide sequence ID" value="NZ_CP011126.1"/>
</dbReference>
<dbReference type="EMBL" id="CP011126">
    <property type="protein sequence ID" value="AKQ33677.1"/>
    <property type="molecule type" value="Genomic_DNA"/>
</dbReference>
<sequence>MLDYIISQLSKTGDLQLSSRLAAVLGWIPIINQTIGSPLSKTYFRGDKFYDLFVLWWNTIPQQWLPVVGGRGKSAEADWKANKSMHLIVCT</sequence>